<dbReference type="GO" id="GO:0009366">
    <property type="term" value="C:enterobactin synthetase complex"/>
    <property type="evidence" value="ECO:0007669"/>
    <property type="project" value="TreeGrafter"/>
</dbReference>
<dbReference type="InterPro" id="IPR020459">
    <property type="entry name" value="AMP-binding"/>
</dbReference>
<keyword evidence="6" id="KW-0045">Antibiotic biosynthesis</keyword>
<feature type="domain" description="Carrier" evidence="7">
    <location>
        <begin position="1584"/>
        <end position="1659"/>
    </location>
</feature>
<dbReference type="InterPro" id="IPR015424">
    <property type="entry name" value="PyrdxlP-dep_Trfase"/>
</dbReference>
<dbReference type="NCBIfam" id="TIGR01733">
    <property type="entry name" value="AA-adenyl-dom"/>
    <property type="match status" value="1"/>
</dbReference>
<sequence>MKTANIILEELCGLIGKYTRLSREQINIHVPFLEMGADSMILIRAIREIEKVYGVKITIRTLYEEYNNLSALAKHIVKHSAQKVHCESETHTVPMQEKPVVKEISKEQKKQVHREVKEAPVKKEEKASWQTAKPEVTMRDYSLEQQQHSEALIRRYNRKTLKSKSLTQKYRPVLADSKATVGFRMSVKEMLYPIIGAKTEGDRLWDIDGNEYIDITMGFGVHMFGYRPDFIMDALKDYVDNGAQMGPRSSMIGETAQMICDFTGFERVAFANTGTEANMAALRLVRAATGKSRIAMFRHSYHGHSDYTLAEGQFEMDDGTLISVTPGIPQSVLPEVLILEYGELESLDKIMEHRHELAGVIVEPVQSRNPLLQPVEFLHKLREITLKLDIPLIFDEMITGFRCHPRGAQGLFGIQADITTYGKAIGGGLPIGVIAGKAKYLDGIDGGFWQYGDQSFPQAERTFFGGTFCQHPMVIPVANAALKYMKAQGPQLQENLNKKTDRMAKTLNTYFEENKIPIRIANFASVFRFEMIGNLDLFYYHMIERGVYIWEWRLCFLTTAHTEEDVDYIIQAAKESAEDLRRGGFLPEDTPVPRNLVYSPMEEIKFLTEEQKQLWAISQIGMNGEGASAYNVIFNLQIDGDLNYTVMKNALQKVTDRYEVLRSTIDVKRIVQKIHTTFKSELPVVDFTSYEAARQKEAVDQWILAYNKQAFDLSVKPAFAAVILKLSPQKHLLVLKAHHIFVDGISLGIILEEIAEIYSAGCEIRTPQLFESVNALAFDEQEEEKRKTNLSYWINRFSTPGPVCSLPYDYQRPKNRVQRGADKQIILEESLYRKLIALALKNNVSLYMVLFSLFTSFMQRISKSDEIIVAMPTSGRYTDESERLMGHYTSILPVSAGVDAESSFEAHLKKTAADLMEAFEYQNFSFPELCKSIKSLWPELLNVNKFPITPILFNYDKMGHIPDLSDAKTSIYMSSVVNYVDKDLFFNFIETQNRLVLDCQYSAELFTTETINRMLDSFIIYMEDGVENPQKQIKELEIITKQEKQKILENFNPAIMPYLRSKGEEKSTGRNIVTQLYEQAEKTPDNTALISNDRVITYREFNKKTNQIARMLLDHSVKRESVVGIIMEHSFEMMLGLIGILKAGSAYLPIDPGYPADRIEYMLKDCGVEVLLVQKKFEDLAGINAAKPVRTIVLDSTETLQYDDNDLVVEIDGHDLAYVIYTSGSTGKPKGVMVEHRSLYNIIEYSHAQCPTYENDTILLKGAYCFDGTALEIYSWFFEGARLAILEPGAEKDPLRILEAIEKYNVTYIFLPTSMLNAFLDVIEEQDLHALKDLKYTIVGGAALSATTVDKFHKLTNKTLLVNQYGPTESTVYATAYKLDRNKVQCKVPIGTPAANMGVYILDKSQNLVSINIAGEICLSGIGLARGYINNPELTAEKFVSNPFLCGERMYKTGDIGKWMPDGTIAYLGRKDRQVKIRGFRVEPGEIEVRILQHSAVKEAAVKVLEDTNGMKYLCAYLSAEGEIPVNELRTYLSSELPEYMIPAHFVFIETMPKTINGKIDIEKLPEPSDKISDTVVPLEAYTAPESETEQKLAGTWRDLLGHKKIGVQENFFEIGGHSINAIMMMMRLRKECNINIPLEEIFNNPSIRGLARYIESLSGHTQKDIVPAEKENVSFS</sequence>
<feature type="domain" description="Carrier" evidence="7">
    <location>
        <begin position="2"/>
        <end position="80"/>
    </location>
</feature>
<comment type="cofactor">
    <cofactor evidence="1">
        <name>pantetheine 4'-phosphate</name>
        <dbReference type="ChEBI" id="CHEBI:47942"/>
    </cofactor>
</comment>
<keyword evidence="5" id="KW-0663">Pyridoxal phosphate</keyword>
<dbReference type="FunFam" id="3.30.300.30:FF:000010">
    <property type="entry name" value="Enterobactin synthetase component F"/>
    <property type="match status" value="1"/>
</dbReference>
<proteinExistence type="inferred from homology"/>
<name>A0A4V2SA58_9FIRM</name>
<dbReference type="SUPFAM" id="SSF53383">
    <property type="entry name" value="PLP-dependent transferases"/>
    <property type="match status" value="1"/>
</dbReference>
<comment type="caution">
    <text evidence="8">The sequence shown here is derived from an EMBL/GenBank/DDBJ whole genome shotgun (WGS) entry which is preliminary data.</text>
</comment>
<evidence type="ECO:0000313" key="8">
    <source>
        <dbReference type="EMBL" id="TCO70410.1"/>
    </source>
</evidence>
<dbReference type="InterPro" id="IPR023213">
    <property type="entry name" value="CAT-like_dom_sf"/>
</dbReference>
<dbReference type="GO" id="GO:0005829">
    <property type="term" value="C:cytosol"/>
    <property type="evidence" value="ECO:0007669"/>
    <property type="project" value="TreeGrafter"/>
</dbReference>
<dbReference type="Gene3D" id="3.30.559.10">
    <property type="entry name" value="Chloramphenicol acetyltransferase-like domain"/>
    <property type="match status" value="1"/>
</dbReference>
<organism evidence="8 9">
    <name type="scientific">Marinisporobacter balticus</name>
    <dbReference type="NCBI Taxonomy" id="2018667"/>
    <lineage>
        <taxon>Bacteria</taxon>
        <taxon>Bacillati</taxon>
        <taxon>Bacillota</taxon>
        <taxon>Clostridia</taxon>
        <taxon>Peptostreptococcales</taxon>
        <taxon>Thermotaleaceae</taxon>
        <taxon>Marinisporobacter</taxon>
    </lineage>
</organism>
<dbReference type="Gene3D" id="2.30.38.10">
    <property type="entry name" value="Luciferase, Domain 3"/>
    <property type="match status" value="1"/>
</dbReference>
<keyword evidence="4" id="KW-0597">Phosphoprotein</keyword>
<dbReference type="InterPro" id="IPR015421">
    <property type="entry name" value="PyrdxlP-dep_Trfase_major"/>
</dbReference>
<comment type="similarity">
    <text evidence="2">Belongs to the ATP-dependent AMP-binding enzyme family.</text>
</comment>
<dbReference type="InterPro" id="IPR005814">
    <property type="entry name" value="Aminotrans_3"/>
</dbReference>
<dbReference type="InterPro" id="IPR045851">
    <property type="entry name" value="AMP-bd_C_sf"/>
</dbReference>
<dbReference type="FunFam" id="1.10.1200.10:FF:000005">
    <property type="entry name" value="Nonribosomal peptide synthetase 1"/>
    <property type="match status" value="1"/>
</dbReference>
<evidence type="ECO:0000256" key="1">
    <source>
        <dbReference type="ARBA" id="ARBA00001957"/>
    </source>
</evidence>
<dbReference type="GO" id="GO:0047527">
    <property type="term" value="F:2,3-dihydroxybenzoate-serine ligase activity"/>
    <property type="evidence" value="ECO:0007669"/>
    <property type="project" value="TreeGrafter"/>
</dbReference>
<dbReference type="GO" id="GO:0009239">
    <property type="term" value="P:enterobactin biosynthetic process"/>
    <property type="evidence" value="ECO:0007669"/>
    <property type="project" value="TreeGrafter"/>
</dbReference>
<dbReference type="SMART" id="SM00823">
    <property type="entry name" value="PKS_PP"/>
    <property type="match status" value="2"/>
</dbReference>
<dbReference type="Gene3D" id="3.30.300.30">
    <property type="match status" value="1"/>
</dbReference>
<dbReference type="InterPro" id="IPR020806">
    <property type="entry name" value="PKS_PP-bd"/>
</dbReference>
<dbReference type="EMBL" id="SLWV01000026">
    <property type="protein sequence ID" value="TCO70410.1"/>
    <property type="molecule type" value="Genomic_DNA"/>
</dbReference>
<evidence type="ECO:0000256" key="3">
    <source>
        <dbReference type="ARBA" id="ARBA00022450"/>
    </source>
</evidence>
<dbReference type="Gene3D" id="3.30.559.30">
    <property type="entry name" value="Nonribosomal peptide synthetase, condensation domain"/>
    <property type="match status" value="1"/>
</dbReference>
<dbReference type="Pfam" id="PF00501">
    <property type="entry name" value="AMP-binding"/>
    <property type="match status" value="1"/>
</dbReference>
<keyword evidence="9" id="KW-1185">Reference proteome</keyword>
<keyword evidence="3" id="KW-0596">Phosphopantetheine</keyword>
<dbReference type="GO" id="GO:0031177">
    <property type="term" value="F:phosphopantetheine binding"/>
    <property type="evidence" value="ECO:0007669"/>
    <property type="project" value="InterPro"/>
</dbReference>
<protein>
    <submittedName>
        <fullName evidence="8">Amino acid adenylation domain-containing protein</fullName>
    </submittedName>
</protein>
<dbReference type="InterPro" id="IPR000873">
    <property type="entry name" value="AMP-dep_synth/lig_dom"/>
</dbReference>
<dbReference type="PANTHER" id="PTHR45527:SF1">
    <property type="entry name" value="FATTY ACID SYNTHASE"/>
    <property type="match status" value="1"/>
</dbReference>
<accession>A0A4V2SA58</accession>
<dbReference type="SMART" id="SM01294">
    <property type="entry name" value="PKS_PP_betabranch"/>
    <property type="match status" value="1"/>
</dbReference>
<dbReference type="Gene3D" id="1.10.1200.10">
    <property type="entry name" value="ACP-like"/>
    <property type="match status" value="2"/>
</dbReference>
<dbReference type="GO" id="GO:0043041">
    <property type="term" value="P:amino acid activation for nonribosomal peptide biosynthetic process"/>
    <property type="evidence" value="ECO:0007669"/>
    <property type="project" value="TreeGrafter"/>
</dbReference>
<evidence type="ECO:0000259" key="7">
    <source>
        <dbReference type="PROSITE" id="PS50075"/>
    </source>
</evidence>
<dbReference type="InterPro" id="IPR025110">
    <property type="entry name" value="AMP-bd_C"/>
</dbReference>
<dbReference type="GO" id="GO:0030170">
    <property type="term" value="F:pyridoxal phosphate binding"/>
    <property type="evidence" value="ECO:0007669"/>
    <property type="project" value="InterPro"/>
</dbReference>
<dbReference type="Pfam" id="PF13193">
    <property type="entry name" value="AMP-binding_C"/>
    <property type="match status" value="1"/>
</dbReference>
<reference evidence="8 9" key="1">
    <citation type="submission" date="2019-03" db="EMBL/GenBank/DDBJ databases">
        <title>Genomic Encyclopedia of Type Strains, Phase IV (KMG-IV): sequencing the most valuable type-strain genomes for metagenomic binning, comparative biology and taxonomic classification.</title>
        <authorList>
            <person name="Goeker M."/>
        </authorList>
    </citation>
    <scope>NUCLEOTIDE SEQUENCE [LARGE SCALE GENOMIC DNA]</scope>
    <source>
        <strain evidence="8 9">DSM 102940</strain>
    </source>
</reference>
<dbReference type="OrthoDB" id="51171at2"/>
<dbReference type="PROSITE" id="PS50075">
    <property type="entry name" value="CARRIER"/>
    <property type="match status" value="2"/>
</dbReference>
<dbReference type="Gene3D" id="3.40.50.980">
    <property type="match status" value="2"/>
</dbReference>
<dbReference type="GO" id="GO:0008483">
    <property type="term" value="F:transaminase activity"/>
    <property type="evidence" value="ECO:0007669"/>
    <property type="project" value="InterPro"/>
</dbReference>
<dbReference type="PROSITE" id="PS00012">
    <property type="entry name" value="PHOSPHOPANTETHEINE"/>
    <property type="match status" value="1"/>
</dbReference>
<evidence type="ECO:0000256" key="5">
    <source>
        <dbReference type="ARBA" id="ARBA00022898"/>
    </source>
</evidence>
<evidence type="ECO:0000256" key="6">
    <source>
        <dbReference type="ARBA" id="ARBA00023194"/>
    </source>
</evidence>
<dbReference type="FunFam" id="3.40.50.12780:FF:000012">
    <property type="entry name" value="Non-ribosomal peptide synthetase"/>
    <property type="match status" value="1"/>
</dbReference>
<dbReference type="Gene3D" id="3.90.1150.10">
    <property type="entry name" value="Aspartate Aminotransferase, domain 1"/>
    <property type="match status" value="1"/>
</dbReference>
<dbReference type="InterPro" id="IPR009081">
    <property type="entry name" value="PP-bd_ACP"/>
</dbReference>
<dbReference type="PRINTS" id="PR00154">
    <property type="entry name" value="AMPBINDING"/>
</dbReference>
<dbReference type="InterPro" id="IPR036736">
    <property type="entry name" value="ACP-like_sf"/>
</dbReference>
<dbReference type="InterPro" id="IPR020845">
    <property type="entry name" value="AMP-binding_CS"/>
</dbReference>
<dbReference type="GO" id="GO:0008610">
    <property type="term" value="P:lipid biosynthetic process"/>
    <property type="evidence" value="ECO:0007669"/>
    <property type="project" value="UniProtKB-ARBA"/>
</dbReference>
<gene>
    <name evidence="8" type="ORF">EV214_12630</name>
</gene>
<dbReference type="SUPFAM" id="SSF56801">
    <property type="entry name" value="Acetyl-CoA synthetase-like"/>
    <property type="match status" value="1"/>
</dbReference>
<dbReference type="Gene3D" id="3.40.640.10">
    <property type="entry name" value="Type I PLP-dependent aspartate aminotransferase-like (Major domain)"/>
    <property type="match status" value="1"/>
</dbReference>
<dbReference type="CDD" id="cd00610">
    <property type="entry name" value="OAT_like"/>
    <property type="match status" value="1"/>
</dbReference>
<dbReference type="Pfam" id="PF00550">
    <property type="entry name" value="PP-binding"/>
    <property type="match status" value="2"/>
</dbReference>
<dbReference type="Pfam" id="PF00668">
    <property type="entry name" value="Condensation"/>
    <property type="match status" value="1"/>
</dbReference>
<dbReference type="CDD" id="cd05930">
    <property type="entry name" value="A_NRPS"/>
    <property type="match status" value="1"/>
</dbReference>
<dbReference type="FunFam" id="3.40.50.980:FF:000001">
    <property type="entry name" value="Non-ribosomal peptide synthetase"/>
    <property type="match status" value="1"/>
</dbReference>
<evidence type="ECO:0000256" key="4">
    <source>
        <dbReference type="ARBA" id="ARBA00022553"/>
    </source>
</evidence>
<dbReference type="SUPFAM" id="SSF47336">
    <property type="entry name" value="ACP-like"/>
    <property type="match status" value="2"/>
</dbReference>
<dbReference type="InterPro" id="IPR015422">
    <property type="entry name" value="PyrdxlP-dep_Trfase_small"/>
</dbReference>
<dbReference type="InterPro" id="IPR010071">
    <property type="entry name" value="AA_adenyl_dom"/>
</dbReference>
<dbReference type="Proteomes" id="UP000294919">
    <property type="component" value="Unassembled WGS sequence"/>
</dbReference>
<dbReference type="SUPFAM" id="SSF52777">
    <property type="entry name" value="CoA-dependent acyltransferases"/>
    <property type="match status" value="2"/>
</dbReference>
<dbReference type="PROSITE" id="PS00455">
    <property type="entry name" value="AMP_BINDING"/>
    <property type="match status" value="1"/>
</dbReference>
<dbReference type="InterPro" id="IPR006162">
    <property type="entry name" value="Ppantetheine_attach_site"/>
</dbReference>
<evidence type="ECO:0000256" key="2">
    <source>
        <dbReference type="ARBA" id="ARBA00006432"/>
    </source>
</evidence>
<dbReference type="PANTHER" id="PTHR45527">
    <property type="entry name" value="NONRIBOSOMAL PEPTIDE SYNTHETASE"/>
    <property type="match status" value="1"/>
</dbReference>
<dbReference type="Pfam" id="PF00202">
    <property type="entry name" value="Aminotran_3"/>
    <property type="match status" value="1"/>
</dbReference>
<evidence type="ECO:0000313" key="9">
    <source>
        <dbReference type="Proteomes" id="UP000294919"/>
    </source>
</evidence>
<dbReference type="RefSeq" id="WP_132247097.1">
    <property type="nucleotide sequence ID" value="NZ_SLWV01000026.1"/>
</dbReference>
<dbReference type="InterPro" id="IPR001242">
    <property type="entry name" value="Condensation_dom"/>
</dbReference>